<dbReference type="NCBIfam" id="TIGR02115">
    <property type="entry name" value="potass_kdpF"/>
    <property type="match status" value="1"/>
</dbReference>
<dbReference type="GO" id="GO:0008556">
    <property type="term" value="F:P-type potassium transmembrane transporter activity"/>
    <property type="evidence" value="ECO:0007669"/>
    <property type="project" value="InterPro"/>
</dbReference>
<name>A0A1T4QD61_9ACTN</name>
<keyword evidence="1" id="KW-1133">Transmembrane helix</keyword>
<dbReference type="Pfam" id="PF09604">
    <property type="entry name" value="Potass_KdpF"/>
    <property type="match status" value="1"/>
</dbReference>
<evidence type="ECO:0000313" key="2">
    <source>
        <dbReference type="EMBL" id="SKA01689.1"/>
    </source>
</evidence>
<keyword evidence="1" id="KW-0812">Transmembrane</keyword>
<evidence type="ECO:0000256" key="1">
    <source>
        <dbReference type="SAM" id="Phobius"/>
    </source>
</evidence>
<keyword evidence="3" id="KW-1185">Reference proteome</keyword>
<accession>A0A1T4QD61</accession>
<reference evidence="2 3" key="1">
    <citation type="submission" date="2017-02" db="EMBL/GenBank/DDBJ databases">
        <authorList>
            <person name="Peterson S.W."/>
        </authorList>
    </citation>
    <scope>NUCLEOTIDE SEQUENCE [LARGE SCALE GENOMIC DNA]</scope>
    <source>
        <strain evidence="2 3">DSM 45154</strain>
    </source>
</reference>
<dbReference type="RefSeq" id="WP_200813608.1">
    <property type="nucleotide sequence ID" value="NZ_FUWS01000005.1"/>
</dbReference>
<dbReference type="Proteomes" id="UP000190637">
    <property type="component" value="Unassembled WGS sequence"/>
</dbReference>
<dbReference type="GO" id="GO:0005886">
    <property type="term" value="C:plasma membrane"/>
    <property type="evidence" value="ECO:0007669"/>
    <property type="project" value="InterPro"/>
</dbReference>
<protein>
    <submittedName>
        <fullName evidence="2">K+-transporting ATPase, KdpF subunit</fullName>
    </submittedName>
</protein>
<dbReference type="InterPro" id="IPR011726">
    <property type="entry name" value="KdpF"/>
</dbReference>
<proteinExistence type="predicted"/>
<organism evidence="2 3">
    <name type="scientific">Marinactinospora thermotolerans DSM 45154</name>
    <dbReference type="NCBI Taxonomy" id="1122192"/>
    <lineage>
        <taxon>Bacteria</taxon>
        <taxon>Bacillati</taxon>
        <taxon>Actinomycetota</taxon>
        <taxon>Actinomycetes</taxon>
        <taxon>Streptosporangiales</taxon>
        <taxon>Nocardiopsidaceae</taxon>
        <taxon>Marinactinospora</taxon>
    </lineage>
</organism>
<dbReference type="AlphaFoldDB" id="A0A1T4QD61"/>
<gene>
    <name evidence="2" type="ORF">SAMN02745673_02166</name>
</gene>
<sequence>MTPVLEITGLVVAIALLVYLVVALVLPERF</sequence>
<dbReference type="EMBL" id="FUWS01000005">
    <property type="protein sequence ID" value="SKA01689.1"/>
    <property type="molecule type" value="Genomic_DNA"/>
</dbReference>
<dbReference type="STRING" id="1122192.SAMN02745673_02166"/>
<keyword evidence="1" id="KW-0472">Membrane</keyword>
<feature type="transmembrane region" description="Helical" evidence="1">
    <location>
        <begin position="6"/>
        <end position="26"/>
    </location>
</feature>
<evidence type="ECO:0000313" key="3">
    <source>
        <dbReference type="Proteomes" id="UP000190637"/>
    </source>
</evidence>